<keyword evidence="5 7" id="KW-1133">Transmembrane helix</keyword>
<keyword evidence="6 7" id="KW-0472">Membrane</keyword>
<feature type="transmembrane region" description="Helical" evidence="7">
    <location>
        <begin position="258"/>
        <end position="277"/>
    </location>
</feature>
<comment type="caution">
    <text evidence="9">The sequence shown here is derived from an EMBL/GenBank/DDBJ whole genome shotgun (WGS) entry which is preliminary data.</text>
</comment>
<evidence type="ECO:0000256" key="6">
    <source>
        <dbReference type="ARBA" id="ARBA00023136"/>
    </source>
</evidence>
<feature type="transmembrane region" description="Helical" evidence="7">
    <location>
        <begin position="223"/>
        <end position="246"/>
    </location>
</feature>
<feature type="transmembrane region" description="Helical" evidence="7">
    <location>
        <begin position="308"/>
        <end position="335"/>
    </location>
</feature>
<keyword evidence="10" id="KW-1185">Reference proteome</keyword>
<evidence type="ECO:0000313" key="9">
    <source>
        <dbReference type="EMBL" id="TDV57556.1"/>
    </source>
</evidence>
<keyword evidence="4 7" id="KW-0812">Transmembrane</keyword>
<feature type="transmembrane region" description="Helical" evidence="7">
    <location>
        <begin position="373"/>
        <end position="392"/>
    </location>
</feature>
<feature type="transmembrane region" description="Helical" evidence="7">
    <location>
        <begin position="284"/>
        <end position="302"/>
    </location>
</feature>
<evidence type="ECO:0000259" key="8">
    <source>
        <dbReference type="PROSITE" id="PS50850"/>
    </source>
</evidence>
<evidence type="ECO:0000313" key="10">
    <source>
        <dbReference type="Proteomes" id="UP000294927"/>
    </source>
</evidence>
<dbReference type="InterPro" id="IPR001958">
    <property type="entry name" value="Tet-R_TetA/multi-R_MdtG-like"/>
</dbReference>
<name>A0A4R7W4D5_9PSEU</name>
<proteinExistence type="predicted"/>
<evidence type="ECO:0000256" key="2">
    <source>
        <dbReference type="ARBA" id="ARBA00022448"/>
    </source>
</evidence>
<feature type="domain" description="Major facilitator superfamily (MFS) profile" evidence="8">
    <location>
        <begin position="1"/>
        <end position="398"/>
    </location>
</feature>
<evidence type="ECO:0000256" key="1">
    <source>
        <dbReference type="ARBA" id="ARBA00004651"/>
    </source>
</evidence>
<dbReference type="PRINTS" id="PR01035">
    <property type="entry name" value="TCRTETA"/>
</dbReference>
<feature type="transmembrane region" description="Helical" evidence="7">
    <location>
        <begin position="171"/>
        <end position="191"/>
    </location>
</feature>
<evidence type="ECO:0000256" key="4">
    <source>
        <dbReference type="ARBA" id="ARBA00022692"/>
    </source>
</evidence>
<dbReference type="GO" id="GO:0022857">
    <property type="term" value="F:transmembrane transporter activity"/>
    <property type="evidence" value="ECO:0007669"/>
    <property type="project" value="InterPro"/>
</dbReference>
<dbReference type="EMBL" id="SOCP01000001">
    <property type="protein sequence ID" value="TDV57556.1"/>
    <property type="molecule type" value="Genomic_DNA"/>
</dbReference>
<protein>
    <submittedName>
        <fullName evidence="9">Putative MFS family arabinose efflux permease</fullName>
    </submittedName>
</protein>
<sequence>MTTVADVPLARNRNFTLLWVGQGAAEVGFSASMLAFPLVVLAVTGSAAASGLVLAADAVAQAVLALPGGALVDRWDRRRIMLACEVAQAVALASLVAALLLDGVSLLHLAVVAAVLGGCRALFEPAEDALLPSLVPESRLATAVATNSARSSIGQMAGTALGGVLFGVARWAPFLLDLVTHVVAFVMLAFLRAPTRPPAESPALGREIAEGLRWLWQRGEIRVTTACAVALNLFFAAYYLVVVVLAERQGTPAGEIGVMAAMLGVGGVVGAMMAPWLHRRLSPHAAIAGVFWALAALCPLAVLADSGYLLGALFAAMALLAPTANTTIITHQLLLTPDALRGRLSGTLNVAMGGAAAAGPALGGVLAEAATPTAAVLVCAAGMTVAAIAVTVNRTLRYYPREESQCATTSPTES</sequence>
<comment type="subcellular location">
    <subcellularLocation>
        <location evidence="1">Cell membrane</location>
        <topology evidence="1">Multi-pass membrane protein</topology>
    </subcellularLocation>
</comment>
<dbReference type="InterPro" id="IPR020846">
    <property type="entry name" value="MFS_dom"/>
</dbReference>
<accession>A0A4R7W4D5</accession>
<dbReference type="CDD" id="cd06173">
    <property type="entry name" value="MFS_MefA_like"/>
    <property type="match status" value="1"/>
</dbReference>
<dbReference type="SUPFAM" id="SSF103473">
    <property type="entry name" value="MFS general substrate transporter"/>
    <property type="match status" value="1"/>
</dbReference>
<reference evidence="9 10" key="1">
    <citation type="submission" date="2019-03" db="EMBL/GenBank/DDBJ databases">
        <title>Genomic Encyclopedia of Archaeal and Bacterial Type Strains, Phase II (KMG-II): from individual species to whole genera.</title>
        <authorList>
            <person name="Goeker M."/>
        </authorList>
    </citation>
    <scope>NUCLEOTIDE SEQUENCE [LARGE SCALE GENOMIC DNA]</scope>
    <source>
        <strain evidence="9 10">DSM 45499</strain>
    </source>
</reference>
<keyword evidence="3" id="KW-1003">Cell membrane</keyword>
<dbReference type="PANTHER" id="PTHR23513:SF11">
    <property type="entry name" value="STAPHYLOFERRIN A TRANSPORTER"/>
    <property type="match status" value="1"/>
</dbReference>
<dbReference type="Pfam" id="PF05977">
    <property type="entry name" value="MFS_3"/>
    <property type="match status" value="1"/>
</dbReference>
<dbReference type="RefSeq" id="WP_133900808.1">
    <property type="nucleotide sequence ID" value="NZ_SOCP01000001.1"/>
</dbReference>
<dbReference type="PROSITE" id="PS50850">
    <property type="entry name" value="MFS"/>
    <property type="match status" value="1"/>
</dbReference>
<dbReference type="AlphaFoldDB" id="A0A4R7W4D5"/>
<organism evidence="9 10">
    <name type="scientific">Actinophytocola oryzae</name>
    <dbReference type="NCBI Taxonomy" id="502181"/>
    <lineage>
        <taxon>Bacteria</taxon>
        <taxon>Bacillati</taxon>
        <taxon>Actinomycetota</taxon>
        <taxon>Actinomycetes</taxon>
        <taxon>Pseudonocardiales</taxon>
        <taxon>Pseudonocardiaceae</taxon>
    </lineage>
</organism>
<dbReference type="PANTHER" id="PTHR23513">
    <property type="entry name" value="INTEGRAL MEMBRANE EFFLUX PROTEIN-RELATED"/>
    <property type="match status" value="1"/>
</dbReference>
<feature type="transmembrane region" description="Helical" evidence="7">
    <location>
        <begin position="347"/>
        <end position="367"/>
    </location>
</feature>
<dbReference type="GO" id="GO:0005886">
    <property type="term" value="C:plasma membrane"/>
    <property type="evidence" value="ECO:0007669"/>
    <property type="project" value="UniProtKB-SubCell"/>
</dbReference>
<dbReference type="OrthoDB" id="4544213at2"/>
<keyword evidence="2" id="KW-0813">Transport</keyword>
<evidence type="ECO:0000256" key="7">
    <source>
        <dbReference type="SAM" id="Phobius"/>
    </source>
</evidence>
<dbReference type="Gene3D" id="1.20.1250.20">
    <property type="entry name" value="MFS general substrate transporter like domains"/>
    <property type="match status" value="1"/>
</dbReference>
<evidence type="ECO:0000256" key="3">
    <source>
        <dbReference type="ARBA" id="ARBA00022475"/>
    </source>
</evidence>
<evidence type="ECO:0000256" key="5">
    <source>
        <dbReference type="ARBA" id="ARBA00022989"/>
    </source>
</evidence>
<dbReference type="InterPro" id="IPR010290">
    <property type="entry name" value="TM_effector"/>
</dbReference>
<dbReference type="InterPro" id="IPR036259">
    <property type="entry name" value="MFS_trans_sf"/>
</dbReference>
<gene>
    <name evidence="9" type="ORF">CLV71_101427</name>
</gene>
<dbReference type="Proteomes" id="UP000294927">
    <property type="component" value="Unassembled WGS sequence"/>
</dbReference>